<dbReference type="InterPro" id="IPR050490">
    <property type="entry name" value="Bact_solute-bd_prot1"/>
</dbReference>
<name>A0A238XFP6_9ACTN</name>
<dbReference type="Gene3D" id="3.40.190.10">
    <property type="entry name" value="Periplasmic binding protein-like II"/>
    <property type="match status" value="2"/>
</dbReference>
<evidence type="ECO:0000313" key="2">
    <source>
        <dbReference type="Proteomes" id="UP000198420"/>
    </source>
</evidence>
<dbReference type="SUPFAM" id="SSF53850">
    <property type="entry name" value="Periplasmic binding protein-like II"/>
    <property type="match status" value="1"/>
</dbReference>
<dbReference type="Pfam" id="PF01547">
    <property type="entry name" value="SBP_bac_1"/>
    <property type="match status" value="1"/>
</dbReference>
<dbReference type="OrthoDB" id="8478044at2"/>
<reference evidence="2" key="1">
    <citation type="submission" date="2017-06" db="EMBL/GenBank/DDBJ databases">
        <authorList>
            <person name="Varghese N."/>
            <person name="Submissions S."/>
        </authorList>
    </citation>
    <scope>NUCLEOTIDE SEQUENCE [LARGE SCALE GENOMIC DNA]</scope>
    <source>
        <strain evidence="2">DSM 44485</strain>
    </source>
</reference>
<organism evidence="1 2">
    <name type="scientific">Actinomadura mexicana</name>
    <dbReference type="NCBI Taxonomy" id="134959"/>
    <lineage>
        <taxon>Bacteria</taxon>
        <taxon>Bacillati</taxon>
        <taxon>Actinomycetota</taxon>
        <taxon>Actinomycetes</taxon>
        <taxon>Streptosporangiales</taxon>
        <taxon>Thermomonosporaceae</taxon>
        <taxon>Actinomadura</taxon>
    </lineage>
</organism>
<proteinExistence type="predicted"/>
<evidence type="ECO:0000313" key="1">
    <source>
        <dbReference type="EMBL" id="SNR57323.1"/>
    </source>
</evidence>
<dbReference type="AlphaFoldDB" id="A0A238XFP6"/>
<dbReference type="RefSeq" id="WP_143227044.1">
    <property type="nucleotide sequence ID" value="NZ_FZNP01000004.1"/>
</dbReference>
<sequence length="419" mass="44524">MGETQLGRRRMLQGLAAVAASGMVGGLTGCSGASGADAVTAWSYRPEYRAAIDKIVAAFIKANPEVKVDMGFKPSAQYPTLLKTALVGESAPDAIATNGANGIWGDMGADGGYILPLDGKVQLQSLRPAVAKAVQYRGHTYGSPVQIFKIGVYYQRQIFAKYGLTPPKTWDDLLRTSRTLASRGVTAWSMPAQDMIMPSFMYHLAASSILDTAGYEDLRTGKRKLTDPDLLPAAQLLIDLSRYYNRGYQAVAYAEGKALFAQGRTAMIVGGSSDYAGFVEVNPKLDVGFFGFPTPENTGPNIAITGLSMAYVVNKASKHADLAATFVSWLSSAEAQQLVLDNLGLPARQGMTPQGSGPRSQLMNTILQVRDNPSWLDHPDTGNVTAALAKGGAGIFSGKLTAAQFAKVAQEAVKPMPES</sequence>
<dbReference type="Proteomes" id="UP000198420">
    <property type="component" value="Unassembled WGS sequence"/>
</dbReference>
<dbReference type="PANTHER" id="PTHR43649">
    <property type="entry name" value="ARABINOSE-BINDING PROTEIN-RELATED"/>
    <property type="match status" value="1"/>
</dbReference>
<protein>
    <submittedName>
        <fullName evidence="1">Carbohydrate ABC transporter substrate-binding protein, CUT1 family</fullName>
    </submittedName>
</protein>
<dbReference type="EMBL" id="FZNP01000004">
    <property type="protein sequence ID" value="SNR57323.1"/>
    <property type="molecule type" value="Genomic_DNA"/>
</dbReference>
<dbReference type="InterPro" id="IPR006059">
    <property type="entry name" value="SBP"/>
</dbReference>
<gene>
    <name evidence="1" type="ORF">SAMN06265355_104266</name>
</gene>
<keyword evidence="2" id="KW-1185">Reference proteome</keyword>
<dbReference type="InterPro" id="IPR006311">
    <property type="entry name" value="TAT_signal"/>
</dbReference>
<accession>A0A238XFP6</accession>
<dbReference type="PANTHER" id="PTHR43649:SF12">
    <property type="entry name" value="DIACETYLCHITOBIOSE BINDING PROTEIN DASA"/>
    <property type="match status" value="1"/>
</dbReference>
<dbReference type="PROSITE" id="PS51318">
    <property type="entry name" value="TAT"/>
    <property type="match status" value="1"/>
</dbReference>